<reference evidence="3" key="2">
    <citation type="journal article" date="2023" name="Proc. Natl. Acad. Sci. U.S.A.">
        <title>A global phylogenomic analysis of the shiitake genus Lentinula.</title>
        <authorList>
            <person name="Sierra-Patev S."/>
            <person name="Min B."/>
            <person name="Naranjo-Ortiz M."/>
            <person name="Looney B."/>
            <person name="Konkel Z."/>
            <person name="Slot J.C."/>
            <person name="Sakamoto Y."/>
            <person name="Steenwyk J.L."/>
            <person name="Rokas A."/>
            <person name="Carro J."/>
            <person name="Camarero S."/>
            <person name="Ferreira P."/>
            <person name="Molpeceres G."/>
            <person name="Ruiz-Duenas F.J."/>
            <person name="Serrano A."/>
            <person name="Henrissat B."/>
            <person name="Drula E."/>
            <person name="Hughes K.W."/>
            <person name="Mata J.L."/>
            <person name="Ishikawa N.K."/>
            <person name="Vargas-Isla R."/>
            <person name="Ushijima S."/>
            <person name="Smith C.A."/>
            <person name="Donoghue J."/>
            <person name="Ahrendt S."/>
            <person name="Andreopoulos W."/>
            <person name="He G."/>
            <person name="LaButti K."/>
            <person name="Lipzen A."/>
            <person name="Ng V."/>
            <person name="Riley R."/>
            <person name="Sandor L."/>
            <person name="Barry K."/>
            <person name="Martinez A.T."/>
            <person name="Xiao Y."/>
            <person name="Gibbons J.G."/>
            <person name="Terashima K."/>
            <person name="Grigoriev I.V."/>
            <person name="Hibbett D."/>
        </authorList>
    </citation>
    <scope>NUCLEOTIDE SEQUENCE</scope>
    <source>
        <strain evidence="3">Sp2 HRB7682 ss15</strain>
    </source>
</reference>
<organism evidence="3 4">
    <name type="scientific">Lentinula lateritia</name>
    <dbReference type="NCBI Taxonomy" id="40482"/>
    <lineage>
        <taxon>Eukaryota</taxon>
        <taxon>Fungi</taxon>
        <taxon>Dikarya</taxon>
        <taxon>Basidiomycota</taxon>
        <taxon>Agaricomycotina</taxon>
        <taxon>Agaricomycetes</taxon>
        <taxon>Agaricomycetidae</taxon>
        <taxon>Agaricales</taxon>
        <taxon>Marasmiineae</taxon>
        <taxon>Omphalotaceae</taxon>
        <taxon>Lentinula</taxon>
    </lineage>
</organism>
<dbReference type="SUPFAM" id="SSF52113">
    <property type="entry name" value="BRCT domain"/>
    <property type="match status" value="1"/>
</dbReference>
<dbReference type="PROSITE" id="PS50172">
    <property type="entry name" value="BRCT"/>
    <property type="match status" value="1"/>
</dbReference>
<dbReference type="EMBL" id="JANVFS010000020">
    <property type="protein sequence ID" value="KAJ4476331.1"/>
    <property type="molecule type" value="Genomic_DNA"/>
</dbReference>
<reference evidence="3" key="1">
    <citation type="submission" date="2022-08" db="EMBL/GenBank/DDBJ databases">
        <authorList>
            <consortium name="DOE Joint Genome Institute"/>
            <person name="Min B."/>
            <person name="Riley R."/>
            <person name="Sierra-Patev S."/>
            <person name="Naranjo-Ortiz M."/>
            <person name="Looney B."/>
            <person name="Konkel Z."/>
            <person name="Slot J.C."/>
            <person name="Sakamoto Y."/>
            <person name="Steenwyk J.L."/>
            <person name="Rokas A."/>
            <person name="Carro J."/>
            <person name="Camarero S."/>
            <person name="Ferreira P."/>
            <person name="Molpeceres G."/>
            <person name="Ruiz-Duenas F.J."/>
            <person name="Serrano A."/>
            <person name="Henrissat B."/>
            <person name="Drula E."/>
            <person name="Hughes K.W."/>
            <person name="Mata J.L."/>
            <person name="Ishikawa N.K."/>
            <person name="Vargas-Isla R."/>
            <person name="Ushijima S."/>
            <person name="Smith C.A."/>
            <person name="Ahrendt S."/>
            <person name="Andreopoulos W."/>
            <person name="He G."/>
            <person name="Labutti K."/>
            <person name="Lipzen A."/>
            <person name="Ng V."/>
            <person name="Sandor L."/>
            <person name="Barry K."/>
            <person name="Martinez A.T."/>
            <person name="Xiao Y."/>
            <person name="Gibbons J.G."/>
            <person name="Terashima K."/>
            <person name="Hibbett D.S."/>
            <person name="Grigoriev I.V."/>
        </authorList>
    </citation>
    <scope>NUCLEOTIDE SEQUENCE</scope>
    <source>
        <strain evidence="3">Sp2 HRB7682 ss15</strain>
    </source>
</reference>
<feature type="compositionally biased region" description="Polar residues" evidence="1">
    <location>
        <begin position="17"/>
        <end position="28"/>
    </location>
</feature>
<protein>
    <recommendedName>
        <fullName evidence="2">BRCT domain-containing protein</fullName>
    </recommendedName>
</protein>
<evidence type="ECO:0000313" key="4">
    <source>
        <dbReference type="Proteomes" id="UP001150238"/>
    </source>
</evidence>
<proteinExistence type="predicted"/>
<evidence type="ECO:0000313" key="3">
    <source>
        <dbReference type="EMBL" id="KAJ4476331.1"/>
    </source>
</evidence>
<feature type="domain" description="BRCT" evidence="2">
    <location>
        <begin position="98"/>
        <end position="165"/>
    </location>
</feature>
<dbReference type="Pfam" id="PF00533">
    <property type="entry name" value="BRCT"/>
    <property type="match status" value="1"/>
</dbReference>
<dbReference type="InterPro" id="IPR036420">
    <property type="entry name" value="BRCT_dom_sf"/>
</dbReference>
<dbReference type="Proteomes" id="UP001150238">
    <property type="component" value="Unassembled WGS sequence"/>
</dbReference>
<comment type="caution">
    <text evidence="3">The sequence shown here is derived from an EMBL/GenBank/DDBJ whole genome shotgun (WGS) entry which is preliminary data.</text>
</comment>
<dbReference type="AlphaFoldDB" id="A0A9W9A9W6"/>
<gene>
    <name evidence="3" type="ORF">C8J55DRAFT_516605</name>
</gene>
<name>A0A9W9A9W6_9AGAR</name>
<evidence type="ECO:0000259" key="2">
    <source>
        <dbReference type="PROSITE" id="PS50172"/>
    </source>
</evidence>
<feature type="region of interest" description="Disordered" evidence="1">
    <location>
        <begin position="1"/>
        <end position="38"/>
    </location>
</feature>
<evidence type="ECO:0000256" key="1">
    <source>
        <dbReference type="SAM" id="MobiDB-lite"/>
    </source>
</evidence>
<sequence>MDDPPKTTKDLVLSENAVVSGNKRSPSPTMLGVQPRLKRPRPPLTVCCRVEAVEAVQETTPGRAPKSSSPEFKPLDECILYVDVWMSHGGTTSPIFIDIAQNLGAKVIKQIGPECTHIVFTLGRQGTVEKYFALKVDQRPQVVGAAWLKDCNDAAMHLEEGPYLVDMEEYRTYSSKGVKRRRRTRKYHANDVGCSGGSDISMDSANAHLIDDTISVLEYVRNRRKTL</sequence>
<dbReference type="Gene3D" id="3.40.50.10190">
    <property type="entry name" value="BRCT domain"/>
    <property type="match status" value="1"/>
</dbReference>
<dbReference type="CDD" id="cd17716">
    <property type="entry name" value="BRCT_microcephalin_rpt1"/>
    <property type="match status" value="1"/>
</dbReference>
<accession>A0A9W9A9W6</accession>
<dbReference type="InterPro" id="IPR001357">
    <property type="entry name" value="BRCT_dom"/>
</dbReference>